<evidence type="ECO:0000256" key="7">
    <source>
        <dbReference type="SAM" id="Phobius"/>
    </source>
</evidence>
<keyword evidence="5 7" id="KW-1133">Transmembrane helix</keyword>
<dbReference type="InterPro" id="IPR005115">
    <property type="entry name" value="Gly_transporter"/>
</dbReference>
<reference evidence="9 10" key="1">
    <citation type="submission" date="2019-09" db="EMBL/GenBank/DDBJ databases">
        <authorList>
            <person name="Kevbrin V."/>
            <person name="Grouzdev D.S."/>
        </authorList>
    </citation>
    <scope>NUCLEOTIDE SEQUENCE [LARGE SCALE GENOMIC DNA]</scope>
    <source>
        <strain evidence="9 10">G-192</strain>
    </source>
</reference>
<feature type="domain" description="Glycine transporter" evidence="8">
    <location>
        <begin position="99"/>
        <end position="171"/>
    </location>
</feature>
<comment type="caution">
    <text evidence="9">The sequence shown here is derived from an EMBL/GenBank/DDBJ whole genome shotgun (WGS) entry which is preliminary data.</text>
</comment>
<dbReference type="GO" id="GO:0005886">
    <property type="term" value="C:plasma membrane"/>
    <property type="evidence" value="ECO:0007669"/>
    <property type="project" value="UniProtKB-SubCell"/>
</dbReference>
<evidence type="ECO:0000259" key="8">
    <source>
        <dbReference type="Pfam" id="PF03458"/>
    </source>
</evidence>
<feature type="transmembrane region" description="Helical" evidence="7">
    <location>
        <begin position="68"/>
        <end position="86"/>
    </location>
</feature>
<dbReference type="EMBL" id="VWOJ01000001">
    <property type="protein sequence ID" value="KAA5804691.1"/>
    <property type="molecule type" value="Genomic_DNA"/>
</dbReference>
<proteinExistence type="inferred from homology"/>
<evidence type="ECO:0000256" key="2">
    <source>
        <dbReference type="ARBA" id="ARBA00008193"/>
    </source>
</evidence>
<keyword evidence="3" id="KW-1003">Cell membrane</keyword>
<feature type="transmembrane region" description="Helical" evidence="7">
    <location>
        <begin position="156"/>
        <end position="176"/>
    </location>
</feature>
<dbReference type="AlphaFoldDB" id="A0A5M6ZQY3"/>
<feature type="transmembrane region" description="Helical" evidence="7">
    <location>
        <begin position="34"/>
        <end position="56"/>
    </location>
</feature>
<keyword evidence="6 7" id="KW-0472">Membrane</keyword>
<comment type="subcellular location">
    <subcellularLocation>
        <location evidence="1">Cell membrane</location>
        <topology evidence="1">Multi-pass membrane protein</topology>
    </subcellularLocation>
</comment>
<evidence type="ECO:0000313" key="9">
    <source>
        <dbReference type="EMBL" id="KAA5804691.1"/>
    </source>
</evidence>
<feature type="transmembrane region" description="Helical" evidence="7">
    <location>
        <begin position="6"/>
        <end position="27"/>
    </location>
</feature>
<feature type="transmembrane region" description="Helical" evidence="7">
    <location>
        <begin position="182"/>
        <end position="201"/>
    </location>
</feature>
<feature type="domain" description="Glycine transporter" evidence="8">
    <location>
        <begin position="9"/>
        <end position="81"/>
    </location>
</feature>
<evidence type="ECO:0000256" key="1">
    <source>
        <dbReference type="ARBA" id="ARBA00004651"/>
    </source>
</evidence>
<keyword evidence="10" id="KW-1185">Reference proteome</keyword>
<organism evidence="9 10">
    <name type="scientific">Alkalicaulis satelles</name>
    <dbReference type="NCBI Taxonomy" id="2609175"/>
    <lineage>
        <taxon>Bacteria</taxon>
        <taxon>Pseudomonadati</taxon>
        <taxon>Pseudomonadota</taxon>
        <taxon>Alphaproteobacteria</taxon>
        <taxon>Maricaulales</taxon>
        <taxon>Maricaulaceae</taxon>
        <taxon>Alkalicaulis</taxon>
    </lineage>
</organism>
<feature type="transmembrane region" description="Helical" evidence="7">
    <location>
        <begin position="123"/>
        <end position="144"/>
    </location>
</feature>
<gene>
    <name evidence="9" type="ORF">F1654_01425</name>
</gene>
<dbReference type="PANTHER" id="PTHR30506">
    <property type="entry name" value="INNER MEMBRANE PROTEIN"/>
    <property type="match status" value="1"/>
</dbReference>
<keyword evidence="4 7" id="KW-0812">Transmembrane</keyword>
<comment type="similarity">
    <text evidence="2">Belongs to the UPF0126 family.</text>
</comment>
<protein>
    <submittedName>
        <fullName evidence="9">Trimeric intracellular cation channel family protein</fullName>
    </submittedName>
</protein>
<dbReference type="Proteomes" id="UP000325122">
    <property type="component" value="Unassembled WGS sequence"/>
</dbReference>
<evidence type="ECO:0000256" key="4">
    <source>
        <dbReference type="ARBA" id="ARBA00022692"/>
    </source>
</evidence>
<evidence type="ECO:0000256" key="6">
    <source>
        <dbReference type="ARBA" id="ARBA00023136"/>
    </source>
</evidence>
<dbReference type="PANTHER" id="PTHR30506:SF3">
    <property type="entry name" value="UPF0126 INNER MEMBRANE PROTEIN YADS-RELATED"/>
    <property type="match status" value="1"/>
</dbReference>
<evidence type="ECO:0000313" key="10">
    <source>
        <dbReference type="Proteomes" id="UP000325122"/>
    </source>
</evidence>
<accession>A0A5M6ZQY3</accession>
<dbReference type="Pfam" id="PF03458">
    <property type="entry name" value="Gly_transporter"/>
    <property type="match status" value="2"/>
</dbReference>
<evidence type="ECO:0000256" key="3">
    <source>
        <dbReference type="ARBA" id="ARBA00022475"/>
    </source>
</evidence>
<name>A0A5M6ZQY3_9PROT</name>
<sequence>MSVALVFSILDFAGIFFFAATGGILSARKQLDPFGAAVIGAVTGMGGGTVRDIVLGRLPVYWVESPEYLAVAVAGGIIGYYGSEIVRGEIGARRAAMIWADAIGLSVFCVIGAQAGLSVGAHWSIAMLTGVMSAAFGGLLRDVILNDVPLILRAEIYALAALFGAGLYVLAVALGLGEGTAAIAGALGAFVIRGCAIRFGWSIPTIGKLD</sequence>
<feature type="transmembrane region" description="Helical" evidence="7">
    <location>
        <begin position="98"/>
        <end position="117"/>
    </location>
</feature>
<dbReference type="RefSeq" id="WP_150021722.1">
    <property type="nucleotide sequence ID" value="NZ_VWOJ01000001.1"/>
</dbReference>
<evidence type="ECO:0000256" key="5">
    <source>
        <dbReference type="ARBA" id="ARBA00022989"/>
    </source>
</evidence>